<dbReference type="SUPFAM" id="SSF140500">
    <property type="entry name" value="BAS1536-like"/>
    <property type="match status" value="1"/>
</dbReference>
<dbReference type="PANTHER" id="PTHR41263">
    <property type="entry name" value="ASPARTYL-PHOSPHATE PHOSPHATASE YISI"/>
    <property type="match status" value="1"/>
</dbReference>
<accession>A0ABR9QLC0</accession>
<dbReference type="InterPro" id="IPR036638">
    <property type="entry name" value="HLH_DNA-bd_sf"/>
</dbReference>
<keyword evidence="2" id="KW-1185">Reference proteome</keyword>
<dbReference type="PANTHER" id="PTHR41263:SF1">
    <property type="entry name" value="ASPARTYL-PHOSPHATE PHOSPHATASE YISI"/>
    <property type="match status" value="1"/>
</dbReference>
<dbReference type="InterPro" id="IPR053028">
    <property type="entry name" value="Spo0E-like_phosphatase"/>
</dbReference>
<dbReference type="Gene3D" id="4.10.280.10">
    <property type="entry name" value="Helix-loop-helix DNA-binding domain"/>
    <property type="match status" value="1"/>
</dbReference>
<gene>
    <name evidence="1" type="ORF">IMZ08_14670</name>
</gene>
<dbReference type="EMBL" id="JADCLJ010000022">
    <property type="protein sequence ID" value="MBE4909291.1"/>
    <property type="molecule type" value="Genomic_DNA"/>
</dbReference>
<comment type="caution">
    <text evidence="1">The sequence shown here is derived from an EMBL/GenBank/DDBJ whole genome shotgun (WGS) entry which is preliminary data.</text>
</comment>
<dbReference type="RefSeq" id="WP_193537793.1">
    <property type="nucleotide sequence ID" value="NZ_JADCLJ010000022.1"/>
</dbReference>
<sequence length="62" mass="6952">MLSLIIEAKRIKMITLAQKYGFTAKETIQCSQELDRLLNLYGQAMESQDSCDENPAAKSIIS</sequence>
<reference evidence="1 2" key="1">
    <citation type="submission" date="2020-10" db="EMBL/GenBank/DDBJ databases">
        <title>Bacillus sp. HD4P25, an endophyte from a halophyte.</title>
        <authorList>
            <person name="Sun J.-Q."/>
        </authorList>
    </citation>
    <scope>NUCLEOTIDE SEQUENCE [LARGE SCALE GENOMIC DNA]</scope>
    <source>
        <strain evidence="1 2">YIM 93174</strain>
    </source>
</reference>
<evidence type="ECO:0000313" key="2">
    <source>
        <dbReference type="Proteomes" id="UP001516662"/>
    </source>
</evidence>
<dbReference type="InterPro" id="IPR018540">
    <property type="entry name" value="Spo0E-like"/>
</dbReference>
<dbReference type="Pfam" id="PF09388">
    <property type="entry name" value="SpoOE-like"/>
    <property type="match status" value="1"/>
</dbReference>
<name>A0ABR9QLC0_9BACI</name>
<proteinExistence type="predicted"/>
<protein>
    <submittedName>
        <fullName evidence="1">Aspartyl-phosphate phosphatase Spo0E family protein</fullName>
    </submittedName>
</protein>
<organism evidence="1 2">
    <name type="scientific">Litchfieldia luteola</name>
    <dbReference type="NCBI Taxonomy" id="682179"/>
    <lineage>
        <taxon>Bacteria</taxon>
        <taxon>Bacillati</taxon>
        <taxon>Bacillota</taxon>
        <taxon>Bacilli</taxon>
        <taxon>Bacillales</taxon>
        <taxon>Bacillaceae</taxon>
        <taxon>Litchfieldia</taxon>
    </lineage>
</organism>
<dbReference type="InterPro" id="IPR037208">
    <property type="entry name" value="Spo0E-like_sf"/>
</dbReference>
<dbReference type="Proteomes" id="UP001516662">
    <property type="component" value="Unassembled WGS sequence"/>
</dbReference>
<evidence type="ECO:0000313" key="1">
    <source>
        <dbReference type="EMBL" id="MBE4909291.1"/>
    </source>
</evidence>